<dbReference type="Pfam" id="PF00664">
    <property type="entry name" value="ABC_membrane"/>
    <property type="match status" value="1"/>
</dbReference>
<comment type="subcellular location">
    <subcellularLocation>
        <location evidence="1">Cell membrane</location>
        <topology evidence="1">Multi-pass membrane protein</topology>
    </subcellularLocation>
</comment>
<keyword evidence="5" id="KW-0547">Nucleotide-binding</keyword>
<evidence type="ECO:0000256" key="4">
    <source>
        <dbReference type="ARBA" id="ARBA00022692"/>
    </source>
</evidence>
<comment type="caution">
    <text evidence="12">The sequence shown here is derived from an EMBL/GenBank/DDBJ whole genome shotgun (WGS) entry which is preliminary data.</text>
</comment>
<feature type="domain" description="ABC transporter" evidence="10">
    <location>
        <begin position="378"/>
        <end position="619"/>
    </location>
</feature>
<dbReference type="InterPro" id="IPR039421">
    <property type="entry name" value="Type_1_exporter"/>
</dbReference>
<evidence type="ECO:0000313" key="13">
    <source>
        <dbReference type="Proteomes" id="UP001596398"/>
    </source>
</evidence>
<evidence type="ECO:0000256" key="1">
    <source>
        <dbReference type="ARBA" id="ARBA00004651"/>
    </source>
</evidence>
<accession>A0ABD5ZLF8</accession>
<dbReference type="CDD" id="cd18565">
    <property type="entry name" value="ABC_6TM_exporter_like"/>
    <property type="match status" value="1"/>
</dbReference>
<dbReference type="InterPro" id="IPR036640">
    <property type="entry name" value="ABC1_TM_sf"/>
</dbReference>
<dbReference type="InterPro" id="IPR011527">
    <property type="entry name" value="ABC1_TM_dom"/>
</dbReference>
<dbReference type="GO" id="GO:0005886">
    <property type="term" value="C:plasma membrane"/>
    <property type="evidence" value="ECO:0007669"/>
    <property type="project" value="UniProtKB-SubCell"/>
</dbReference>
<evidence type="ECO:0000259" key="11">
    <source>
        <dbReference type="PROSITE" id="PS50929"/>
    </source>
</evidence>
<evidence type="ECO:0000256" key="7">
    <source>
        <dbReference type="ARBA" id="ARBA00022989"/>
    </source>
</evidence>
<dbReference type="InterPro" id="IPR027417">
    <property type="entry name" value="P-loop_NTPase"/>
</dbReference>
<name>A0ABD5ZLF8_9EURY</name>
<evidence type="ECO:0000256" key="9">
    <source>
        <dbReference type="SAM" id="Phobius"/>
    </source>
</evidence>
<evidence type="ECO:0000313" key="12">
    <source>
        <dbReference type="EMBL" id="MFC7234404.1"/>
    </source>
</evidence>
<evidence type="ECO:0000256" key="8">
    <source>
        <dbReference type="ARBA" id="ARBA00023136"/>
    </source>
</evidence>
<dbReference type="Proteomes" id="UP001596398">
    <property type="component" value="Unassembled WGS sequence"/>
</dbReference>
<protein>
    <submittedName>
        <fullName evidence="12">ABC transporter ATP-binding protein</fullName>
    </submittedName>
</protein>
<dbReference type="PROSITE" id="PS50929">
    <property type="entry name" value="ABC_TM1F"/>
    <property type="match status" value="1"/>
</dbReference>
<evidence type="ECO:0000256" key="5">
    <source>
        <dbReference type="ARBA" id="ARBA00022741"/>
    </source>
</evidence>
<dbReference type="EMBL" id="JBHTAP010000001">
    <property type="protein sequence ID" value="MFC7234404.1"/>
    <property type="molecule type" value="Genomic_DNA"/>
</dbReference>
<evidence type="ECO:0000256" key="6">
    <source>
        <dbReference type="ARBA" id="ARBA00022840"/>
    </source>
</evidence>
<sequence length="645" mass="68927">MSRGSDDESGLMAAERAAVRRPMRRLLVAYGRRYPFPVAVALAANTLSPLFALVPAFVLGVTIDALFLGSRPYALPLVPDGVVPATDADRLVFSVALVAGAALVGAVLTWAGSWGWTAFAERVQHDVRTDAYDRLQRLGMDFFTERQTGELSSVVGSDVNQLNRFLDGWLGRTLSIVVQLVGTGLVMWSLDPGLALVALVPAPVLVVVSYLFVREIRPLYRESRGSFGRLSGRIENNLSGIEVVKSFTTEPFEAERVADASREHAAARYAAAALNVRFGPSLSLVTGLGFALVLLVGGLWVVTGRVGPFAGALTVGTLVVFLDYTRQFTAPMTQAGVLLNNYEDVKASAVRVFALVDYPVSVGERADAVALAAPAGRVEFDGVSFAYPRPEGEGDDEPHPVVRDVSFVAEPGETVGLVGPTGSGKSTLAKLLLRLYDPDEGVVRVDGRDAREYTLASLRGAVGYVSQEPFLFSGTVRENIAYGAAATDAEVEAAARAAAAHEFIERLPDGYDTEVGQRGVKLSGGQRQRLAIARVVLKDPPILVLDEATSHVDNETELLIQRSLAGLIEGRTTFVIAHRLSTVRRADRVLVLDDGEIVERGGHEELLAAGGLYANLWAVQVGDVESLPPEFVARIAAHEAEAGGD</sequence>
<keyword evidence="2" id="KW-0813">Transport</keyword>
<proteinExistence type="predicted"/>
<reference evidence="12 13" key="1">
    <citation type="journal article" date="2019" name="Int. J. Syst. Evol. Microbiol.">
        <title>The Global Catalogue of Microorganisms (GCM) 10K type strain sequencing project: providing services to taxonomists for standard genome sequencing and annotation.</title>
        <authorList>
            <consortium name="The Broad Institute Genomics Platform"/>
            <consortium name="The Broad Institute Genome Sequencing Center for Infectious Disease"/>
            <person name="Wu L."/>
            <person name="Ma J."/>
        </authorList>
    </citation>
    <scope>NUCLEOTIDE SEQUENCE [LARGE SCALE GENOMIC DNA]</scope>
    <source>
        <strain evidence="12 13">DT85</strain>
    </source>
</reference>
<keyword evidence="7 9" id="KW-1133">Transmembrane helix</keyword>
<dbReference type="AlphaFoldDB" id="A0ABD5ZLF8"/>
<dbReference type="PROSITE" id="PS00211">
    <property type="entry name" value="ABC_TRANSPORTER_1"/>
    <property type="match status" value="1"/>
</dbReference>
<keyword evidence="6 12" id="KW-0067">ATP-binding</keyword>
<dbReference type="RefSeq" id="WP_276235409.1">
    <property type="nucleotide sequence ID" value="NZ_CP119802.1"/>
</dbReference>
<dbReference type="PROSITE" id="PS50893">
    <property type="entry name" value="ABC_TRANSPORTER_2"/>
    <property type="match status" value="1"/>
</dbReference>
<dbReference type="InterPro" id="IPR003439">
    <property type="entry name" value="ABC_transporter-like_ATP-bd"/>
</dbReference>
<keyword evidence="3" id="KW-1003">Cell membrane</keyword>
<feature type="transmembrane region" description="Helical" evidence="9">
    <location>
        <begin position="169"/>
        <end position="188"/>
    </location>
</feature>
<keyword evidence="8 9" id="KW-0472">Membrane</keyword>
<evidence type="ECO:0000256" key="3">
    <source>
        <dbReference type="ARBA" id="ARBA00022475"/>
    </source>
</evidence>
<feature type="transmembrane region" description="Helical" evidence="9">
    <location>
        <begin position="194"/>
        <end position="213"/>
    </location>
</feature>
<dbReference type="Gene3D" id="3.40.50.300">
    <property type="entry name" value="P-loop containing nucleotide triphosphate hydrolases"/>
    <property type="match status" value="1"/>
</dbReference>
<dbReference type="InterPro" id="IPR017871">
    <property type="entry name" value="ABC_transporter-like_CS"/>
</dbReference>
<dbReference type="PANTHER" id="PTHR24221:SF654">
    <property type="entry name" value="ATP-BINDING CASSETTE SUB-FAMILY B MEMBER 6"/>
    <property type="match status" value="1"/>
</dbReference>
<dbReference type="SUPFAM" id="SSF90123">
    <property type="entry name" value="ABC transporter transmembrane region"/>
    <property type="match status" value="1"/>
</dbReference>
<feature type="transmembrane region" description="Helical" evidence="9">
    <location>
        <begin position="34"/>
        <end position="63"/>
    </location>
</feature>
<feature type="transmembrane region" description="Helical" evidence="9">
    <location>
        <begin position="282"/>
        <end position="300"/>
    </location>
</feature>
<organism evidence="12 13">
    <name type="scientific">Halosegnis marinus</name>
    <dbReference type="NCBI Taxonomy" id="3034023"/>
    <lineage>
        <taxon>Archaea</taxon>
        <taxon>Methanobacteriati</taxon>
        <taxon>Methanobacteriota</taxon>
        <taxon>Stenosarchaea group</taxon>
        <taxon>Halobacteria</taxon>
        <taxon>Halobacteriales</taxon>
        <taxon>Natronomonadaceae</taxon>
        <taxon>Halosegnis</taxon>
    </lineage>
</organism>
<evidence type="ECO:0000256" key="2">
    <source>
        <dbReference type="ARBA" id="ARBA00022448"/>
    </source>
</evidence>
<dbReference type="PANTHER" id="PTHR24221">
    <property type="entry name" value="ATP-BINDING CASSETTE SUB-FAMILY B"/>
    <property type="match status" value="1"/>
</dbReference>
<evidence type="ECO:0000259" key="10">
    <source>
        <dbReference type="PROSITE" id="PS50893"/>
    </source>
</evidence>
<dbReference type="InterPro" id="IPR003593">
    <property type="entry name" value="AAA+_ATPase"/>
</dbReference>
<gene>
    <name evidence="12" type="ORF">ACFQJ4_03640</name>
</gene>
<feature type="domain" description="ABC transmembrane type-1" evidence="11">
    <location>
        <begin position="50"/>
        <end position="344"/>
    </location>
</feature>
<keyword evidence="13" id="KW-1185">Reference proteome</keyword>
<dbReference type="GO" id="GO:0055085">
    <property type="term" value="P:transmembrane transport"/>
    <property type="evidence" value="ECO:0007669"/>
    <property type="project" value="UniProtKB-ARBA"/>
</dbReference>
<keyword evidence="4 9" id="KW-0812">Transmembrane</keyword>
<dbReference type="SMART" id="SM00382">
    <property type="entry name" value="AAA"/>
    <property type="match status" value="1"/>
</dbReference>
<feature type="transmembrane region" description="Helical" evidence="9">
    <location>
        <begin position="91"/>
        <end position="112"/>
    </location>
</feature>
<dbReference type="SUPFAM" id="SSF52540">
    <property type="entry name" value="P-loop containing nucleoside triphosphate hydrolases"/>
    <property type="match status" value="1"/>
</dbReference>
<dbReference type="GeneID" id="79266072"/>
<dbReference type="FunFam" id="3.40.50.300:FF:000221">
    <property type="entry name" value="Multidrug ABC transporter ATP-binding protein"/>
    <property type="match status" value="1"/>
</dbReference>
<dbReference type="Gene3D" id="1.20.1560.10">
    <property type="entry name" value="ABC transporter type 1, transmembrane domain"/>
    <property type="match status" value="1"/>
</dbReference>
<dbReference type="Pfam" id="PF00005">
    <property type="entry name" value="ABC_tran"/>
    <property type="match status" value="1"/>
</dbReference>
<dbReference type="GO" id="GO:0005524">
    <property type="term" value="F:ATP binding"/>
    <property type="evidence" value="ECO:0007669"/>
    <property type="project" value="UniProtKB-KW"/>
</dbReference>